<organism evidence="1">
    <name type="scientific">uncultured marine thaumarchaeote SAT1000_22_C02</name>
    <dbReference type="NCBI Taxonomy" id="1456394"/>
    <lineage>
        <taxon>Archaea</taxon>
        <taxon>Nitrososphaerota</taxon>
        <taxon>environmental samples</taxon>
    </lineage>
</organism>
<dbReference type="EMBL" id="KF901245">
    <property type="protein sequence ID" value="AIF23926.1"/>
    <property type="molecule type" value="Genomic_DNA"/>
</dbReference>
<evidence type="ECO:0000313" key="1">
    <source>
        <dbReference type="EMBL" id="AIF23926.1"/>
    </source>
</evidence>
<protein>
    <submittedName>
        <fullName evidence="1">Uncharacterized protein</fullName>
    </submittedName>
</protein>
<accession>A0A075I5L7</accession>
<sequence>MFVVLIIVESPISCIVIDVAEPTLLLSVPSLANERHSGPPSVIFSVITNPQKLQNNSPVFSSVTIFVLVHEGQRCLFTEALFIL</sequence>
<reference evidence="1" key="1">
    <citation type="journal article" date="2014" name="Genome Biol. Evol.">
        <title>Pangenome evidence for extensive interdomain horizontal transfer affecting lineage core and shell genes in uncultured planktonic thaumarchaeota and euryarchaeota.</title>
        <authorList>
            <person name="Deschamps P."/>
            <person name="Zivanovic Y."/>
            <person name="Moreira D."/>
            <person name="Rodriguez-Valera F."/>
            <person name="Lopez-Garcia P."/>
        </authorList>
    </citation>
    <scope>NUCLEOTIDE SEQUENCE</scope>
</reference>
<name>A0A075I5L7_9ARCH</name>
<proteinExistence type="predicted"/>
<dbReference type="AlphaFoldDB" id="A0A075I5L7"/>